<evidence type="ECO:0000256" key="12">
    <source>
        <dbReference type="ARBA" id="ARBA00023012"/>
    </source>
</evidence>
<name>A0A2U2RIG2_9MICO</name>
<keyword evidence="6" id="KW-0004">4Fe-4S</keyword>
<dbReference type="GO" id="GO:0016020">
    <property type="term" value="C:membrane"/>
    <property type="evidence" value="ECO:0007669"/>
    <property type="project" value="InterPro"/>
</dbReference>
<evidence type="ECO:0000259" key="18">
    <source>
        <dbReference type="PROSITE" id="PS50109"/>
    </source>
</evidence>
<evidence type="ECO:0000256" key="10">
    <source>
        <dbReference type="ARBA" id="ARBA00022777"/>
    </source>
</evidence>
<feature type="domain" description="Histidine kinase" evidence="18">
    <location>
        <begin position="202"/>
        <end position="400"/>
    </location>
</feature>
<evidence type="ECO:0000256" key="6">
    <source>
        <dbReference type="ARBA" id="ARBA00022485"/>
    </source>
</evidence>
<dbReference type="SUPFAM" id="SSF55874">
    <property type="entry name" value="ATPase domain of HSP90 chaperone/DNA topoisomerase II/histidine kinase"/>
    <property type="match status" value="1"/>
</dbReference>
<keyword evidence="17" id="KW-1133">Transmembrane helix</keyword>
<keyword evidence="9" id="KW-0479">Metal-binding</keyword>
<dbReference type="InterPro" id="IPR004358">
    <property type="entry name" value="Sig_transdc_His_kin-like_C"/>
</dbReference>
<feature type="transmembrane region" description="Helical" evidence="17">
    <location>
        <begin position="15"/>
        <end position="33"/>
    </location>
</feature>
<dbReference type="RefSeq" id="WP_109276002.1">
    <property type="nucleotide sequence ID" value="NZ_QFKX01000004.1"/>
</dbReference>
<keyword evidence="17" id="KW-0812">Transmembrane</keyword>
<dbReference type="PRINTS" id="PR00344">
    <property type="entry name" value="BCTRLSENSOR"/>
</dbReference>
<feature type="transmembrane region" description="Helical" evidence="17">
    <location>
        <begin position="111"/>
        <end position="137"/>
    </location>
</feature>
<dbReference type="Gene3D" id="1.20.5.1930">
    <property type="match status" value="1"/>
</dbReference>
<dbReference type="Proteomes" id="UP000245590">
    <property type="component" value="Unassembled WGS sequence"/>
</dbReference>
<evidence type="ECO:0000313" key="20">
    <source>
        <dbReference type="Proteomes" id="UP000245590"/>
    </source>
</evidence>
<evidence type="ECO:0000256" key="2">
    <source>
        <dbReference type="ARBA" id="ARBA00001966"/>
    </source>
</evidence>
<dbReference type="Pfam" id="PF02518">
    <property type="entry name" value="HATPase_c"/>
    <property type="match status" value="1"/>
</dbReference>
<feature type="transmembrane region" description="Helical" evidence="17">
    <location>
        <begin position="81"/>
        <end position="104"/>
    </location>
</feature>
<evidence type="ECO:0000256" key="8">
    <source>
        <dbReference type="ARBA" id="ARBA00022679"/>
    </source>
</evidence>
<keyword evidence="10" id="KW-0418">Kinase</keyword>
<dbReference type="Pfam" id="PF07730">
    <property type="entry name" value="HisKA_3"/>
    <property type="match status" value="1"/>
</dbReference>
<comment type="caution">
    <text evidence="19">The sequence shown here is derived from an EMBL/GenBank/DDBJ whole genome shotgun (WGS) entry which is preliminary data.</text>
</comment>
<dbReference type="GO" id="GO:0005737">
    <property type="term" value="C:cytoplasm"/>
    <property type="evidence" value="ECO:0007669"/>
    <property type="project" value="UniProtKB-SubCell"/>
</dbReference>
<evidence type="ECO:0000256" key="4">
    <source>
        <dbReference type="ARBA" id="ARBA00012438"/>
    </source>
</evidence>
<evidence type="ECO:0000256" key="9">
    <source>
        <dbReference type="ARBA" id="ARBA00022723"/>
    </source>
</evidence>
<evidence type="ECO:0000256" key="17">
    <source>
        <dbReference type="SAM" id="Phobius"/>
    </source>
</evidence>
<gene>
    <name evidence="19" type="ORF">DEO23_10540</name>
</gene>
<dbReference type="GO" id="GO:0051539">
    <property type="term" value="F:4 iron, 4 sulfur cluster binding"/>
    <property type="evidence" value="ECO:0007669"/>
    <property type="project" value="UniProtKB-KW"/>
</dbReference>
<evidence type="ECO:0000256" key="14">
    <source>
        <dbReference type="ARBA" id="ARBA00024827"/>
    </source>
</evidence>
<evidence type="ECO:0000256" key="15">
    <source>
        <dbReference type="ARBA" id="ARBA00030800"/>
    </source>
</evidence>
<keyword evidence="16" id="KW-0175">Coiled coil</keyword>
<dbReference type="EMBL" id="QFKX01000004">
    <property type="protein sequence ID" value="PWH05646.1"/>
    <property type="molecule type" value="Genomic_DNA"/>
</dbReference>
<dbReference type="InterPro" id="IPR005467">
    <property type="entry name" value="His_kinase_dom"/>
</dbReference>
<keyword evidence="7" id="KW-0963">Cytoplasm</keyword>
<evidence type="ECO:0000256" key="11">
    <source>
        <dbReference type="ARBA" id="ARBA00023004"/>
    </source>
</evidence>
<evidence type="ECO:0000256" key="13">
    <source>
        <dbReference type="ARBA" id="ARBA00023014"/>
    </source>
</evidence>
<keyword evidence="12" id="KW-0902">Two-component regulatory system</keyword>
<keyword evidence="8" id="KW-0808">Transferase</keyword>
<evidence type="ECO:0000256" key="16">
    <source>
        <dbReference type="SAM" id="Coils"/>
    </source>
</evidence>
<feature type="coiled-coil region" evidence="16">
    <location>
        <begin position="166"/>
        <end position="200"/>
    </location>
</feature>
<keyword evidence="20" id="KW-1185">Reference proteome</keyword>
<evidence type="ECO:0000256" key="1">
    <source>
        <dbReference type="ARBA" id="ARBA00000085"/>
    </source>
</evidence>
<feature type="transmembrane region" description="Helical" evidence="17">
    <location>
        <begin position="45"/>
        <end position="61"/>
    </location>
</feature>
<dbReference type="Gene3D" id="3.30.565.10">
    <property type="entry name" value="Histidine kinase-like ATPase, C-terminal domain"/>
    <property type="match status" value="1"/>
</dbReference>
<keyword evidence="17" id="KW-0472">Membrane</keyword>
<dbReference type="GO" id="GO:0000155">
    <property type="term" value="F:phosphorelay sensor kinase activity"/>
    <property type="evidence" value="ECO:0007669"/>
    <property type="project" value="InterPro"/>
</dbReference>
<accession>A0A2U2RIG2</accession>
<proteinExistence type="predicted"/>
<evidence type="ECO:0000313" key="19">
    <source>
        <dbReference type="EMBL" id="PWH05646.1"/>
    </source>
</evidence>
<dbReference type="InterPro" id="IPR011712">
    <property type="entry name" value="Sig_transdc_His_kin_sub3_dim/P"/>
</dbReference>
<organism evidence="19 20">
    <name type="scientific">Brachybacterium endophyticum</name>
    <dbReference type="NCBI Taxonomy" id="2182385"/>
    <lineage>
        <taxon>Bacteria</taxon>
        <taxon>Bacillati</taxon>
        <taxon>Actinomycetota</taxon>
        <taxon>Actinomycetes</taxon>
        <taxon>Micrococcales</taxon>
        <taxon>Dermabacteraceae</taxon>
        <taxon>Brachybacterium</taxon>
    </lineage>
</organism>
<evidence type="ECO:0000256" key="5">
    <source>
        <dbReference type="ARBA" id="ARBA00017322"/>
    </source>
</evidence>
<comment type="cofactor">
    <cofactor evidence="2">
        <name>[4Fe-4S] cluster</name>
        <dbReference type="ChEBI" id="CHEBI:49883"/>
    </cofactor>
</comment>
<dbReference type="InterPro" id="IPR036890">
    <property type="entry name" value="HATPase_C_sf"/>
</dbReference>
<dbReference type="InterPro" id="IPR050482">
    <property type="entry name" value="Sensor_HK_TwoCompSys"/>
</dbReference>
<keyword evidence="11" id="KW-0408">Iron</keyword>
<protein>
    <recommendedName>
        <fullName evidence="5">Oxygen sensor histidine kinase NreB</fullName>
        <ecNumber evidence="4">2.7.13.3</ecNumber>
    </recommendedName>
    <alternativeName>
        <fullName evidence="15">Nitrogen regulation protein B</fullName>
    </alternativeName>
</protein>
<comment type="function">
    <text evidence="14">Member of the two-component regulatory system NreB/NreC involved in the control of dissimilatory nitrate/nitrite reduction in response to oxygen. NreB functions as a direct oxygen sensor histidine kinase which is autophosphorylated, in the absence of oxygen, probably at the conserved histidine residue, and transfers its phosphate group probably to a conserved aspartate residue of NreC. NreB/NreC activates the expression of the nitrate (narGHJI) and nitrite (nir) reductase operons, as well as the putative nitrate transporter gene narT.</text>
</comment>
<dbReference type="PIRSF" id="PIRSF037434">
    <property type="entry name" value="STHK_ChrS"/>
    <property type="match status" value="1"/>
</dbReference>
<keyword evidence="13" id="KW-0411">Iron-sulfur</keyword>
<evidence type="ECO:0000256" key="3">
    <source>
        <dbReference type="ARBA" id="ARBA00004496"/>
    </source>
</evidence>
<dbReference type="InterPro" id="IPR017205">
    <property type="entry name" value="Sig_transdc_His_kinase_ChrS"/>
</dbReference>
<feature type="transmembrane region" description="Helical" evidence="17">
    <location>
        <begin position="143"/>
        <end position="163"/>
    </location>
</feature>
<reference evidence="19 20" key="1">
    <citation type="submission" date="2018-05" db="EMBL/GenBank/DDBJ databases">
        <title>Brachybacterium sp. M1HQ-2T, whole genome shotgun sequence.</title>
        <authorList>
            <person name="Tuo L."/>
        </authorList>
    </citation>
    <scope>NUCLEOTIDE SEQUENCE [LARGE SCALE GENOMIC DNA]</scope>
    <source>
        <strain evidence="19 20">M1HQ-2</strain>
    </source>
</reference>
<sequence length="425" mass="44411">MTSPAGPQRAPYAQALRWLVHALVYLLVAIAALRTLPQLPETAASLRLVLLVALVSVYSIGARMASARGIGHRGSWWALRYLVPVLLLWACCFTLSGDAVWIAFGLDFAVLYALPLVGGVSALVVVTAVAAGGFALWEGPAGAAGILGPVLGALVALAVVLVVRTLQDVIDERTQLAQDLLDAQDQIARTQRETARAEERERIARDLHDTVAQSALSIQMLLDAARTALEASDLETASGHLAQARGAAALTSRQTRAFVDADGASASGTPLHERLQEVLTEMAPSSADSPRVQLRWELAEGEDGQVPERAASALERITRSLVGNVLQHADASRAVLTVGAQDGDLVLDVVDDGLGFDPSTAEGFGLRTVRARARAAGGDVTVESAPGEGTAVQVRLPVGAAPGRGTAATHVVQEAPAADIREEQG</sequence>
<dbReference type="SMART" id="SM00387">
    <property type="entry name" value="HATPase_c"/>
    <property type="match status" value="1"/>
</dbReference>
<dbReference type="PROSITE" id="PS50109">
    <property type="entry name" value="HIS_KIN"/>
    <property type="match status" value="1"/>
</dbReference>
<evidence type="ECO:0000256" key="7">
    <source>
        <dbReference type="ARBA" id="ARBA00022490"/>
    </source>
</evidence>
<comment type="subcellular location">
    <subcellularLocation>
        <location evidence="3">Cytoplasm</location>
    </subcellularLocation>
</comment>
<dbReference type="AlphaFoldDB" id="A0A2U2RIG2"/>
<dbReference type="CDD" id="cd16917">
    <property type="entry name" value="HATPase_UhpB-NarQ-NarX-like"/>
    <property type="match status" value="1"/>
</dbReference>
<dbReference type="EC" id="2.7.13.3" evidence="4"/>
<dbReference type="OrthoDB" id="144293at2"/>
<dbReference type="InterPro" id="IPR003594">
    <property type="entry name" value="HATPase_dom"/>
</dbReference>
<dbReference type="GO" id="GO:0046983">
    <property type="term" value="F:protein dimerization activity"/>
    <property type="evidence" value="ECO:0007669"/>
    <property type="project" value="InterPro"/>
</dbReference>
<comment type="catalytic activity">
    <reaction evidence="1">
        <text>ATP + protein L-histidine = ADP + protein N-phospho-L-histidine.</text>
        <dbReference type="EC" id="2.7.13.3"/>
    </reaction>
</comment>
<dbReference type="PANTHER" id="PTHR24421">
    <property type="entry name" value="NITRATE/NITRITE SENSOR PROTEIN NARX-RELATED"/>
    <property type="match status" value="1"/>
</dbReference>
<dbReference type="GO" id="GO:0046872">
    <property type="term" value="F:metal ion binding"/>
    <property type="evidence" value="ECO:0007669"/>
    <property type="project" value="UniProtKB-KW"/>
</dbReference>